<protein>
    <submittedName>
        <fullName evidence="1">Uncharacterized protein</fullName>
    </submittedName>
</protein>
<comment type="caution">
    <text evidence="1">The sequence shown here is derived from an EMBL/GenBank/DDBJ whole genome shotgun (WGS) entry which is preliminary data.</text>
</comment>
<dbReference type="AlphaFoldDB" id="A0A3E3JZ36"/>
<evidence type="ECO:0000313" key="2">
    <source>
        <dbReference type="Proteomes" id="UP000261080"/>
    </source>
</evidence>
<accession>A0A3E3JZ36</accession>
<sequence>MFRILHPNEVFITEQVGGDNDRDLVEMVLPKTCKPFPHLNLEEQRQNFEDAGFEIVRAEGQDFLIFSLV</sequence>
<keyword evidence="2" id="KW-1185">Reference proteome</keyword>
<proteinExistence type="predicted"/>
<reference evidence="1 2" key="1">
    <citation type="submission" date="2018-08" db="EMBL/GenBank/DDBJ databases">
        <title>A genome reference for cultivated species of the human gut microbiota.</title>
        <authorList>
            <person name="Zou Y."/>
            <person name="Xue W."/>
            <person name="Luo G."/>
        </authorList>
    </citation>
    <scope>NUCLEOTIDE SEQUENCE [LARGE SCALE GENOMIC DNA]</scope>
    <source>
        <strain evidence="1 2">AF37-2AT</strain>
    </source>
</reference>
<name>A0A3E3JZ36_9FIRM</name>
<dbReference type="EMBL" id="QVLX01000010">
    <property type="protein sequence ID" value="RGE84977.1"/>
    <property type="molecule type" value="Genomic_DNA"/>
</dbReference>
<evidence type="ECO:0000313" key="1">
    <source>
        <dbReference type="EMBL" id="RGE84977.1"/>
    </source>
</evidence>
<dbReference type="Proteomes" id="UP000261080">
    <property type="component" value="Unassembled WGS sequence"/>
</dbReference>
<gene>
    <name evidence="1" type="ORF">DW016_13850</name>
</gene>
<organism evidence="1 2">
    <name type="scientific">Sellimonas intestinalis</name>
    <dbReference type="NCBI Taxonomy" id="1653434"/>
    <lineage>
        <taxon>Bacteria</taxon>
        <taxon>Bacillati</taxon>
        <taxon>Bacillota</taxon>
        <taxon>Clostridia</taxon>
        <taxon>Lachnospirales</taxon>
        <taxon>Lachnospiraceae</taxon>
        <taxon>Sellimonas</taxon>
    </lineage>
</organism>